<evidence type="ECO:0000313" key="3">
    <source>
        <dbReference type="Proteomes" id="UP000593576"/>
    </source>
</evidence>
<dbReference type="OrthoDB" id="1750469at2759"/>
<dbReference type="Proteomes" id="UP000593576">
    <property type="component" value="Unassembled WGS sequence"/>
</dbReference>
<keyword evidence="3" id="KW-1185">Reference proteome</keyword>
<dbReference type="EMBL" id="JABFAF010265345">
    <property type="protein sequence ID" value="MBA0876572.1"/>
    <property type="molecule type" value="Genomic_DNA"/>
</dbReference>
<gene>
    <name evidence="2" type="ORF">Goshw_022263</name>
</gene>
<comment type="caution">
    <text evidence="2">The sequence shown here is derived from an EMBL/GenBank/DDBJ whole genome shotgun (WGS) entry which is preliminary data.</text>
</comment>
<dbReference type="PANTHER" id="PTHR31286:SF153">
    <property type="entry name" value="DUF4283 DOMAIN PROTEIN"/>
    <property type="match status" value="1"/>
</dbReference>
<evidence type="ECO:0000259" key="1">
    <source>
        <dbReference type="Pfam" id="PF14392"/>
    </source>
</evidence>
<dbReference type="Pfam" id="PF14392">
    <property type="entry name" value="zf-CCHC_4"/>
    <property type="match status" value="1"/>
</dbReference>
<protein>
    <recommendedName>
        <fullName evidence="1">Zinc knuckle CX2CX4HX4C domain-containing protein</fullName>
    </recommendedName>
</protein>
<proteinExistence type="predicted"/>
<dbReference type="PANTHER" id="PTHR31286">
    <property type="entry name" value="GLYCINE-RICH CELL WALL STRUCTURAL PROTEIN 1.8-LIKE"/>
    <property type="match status" value="1"/>
</dbReference>
<evidence type="ECO:0000313" key="2">
    <source>
        <dbReference type="EMBL" id="MBA0876572.1"/>
    </source>
</evidence>
<dbReference type="InterPro" id="IPR040256">
    <property type="entry name" value="At4g02000-like"/>
</dbReference>
<organism evidence="2 3">
    <name type="scientific">Gossypium schwendimanii</name>
    <name type="common">Cotton</name>
    <dbReference type="NCBI Taxonomy" id="34291"/>
    <lineage>
        <taxon>Eukaryota</taxon>
        <taxon>Viridiplantae</taxon>
        <taxon>Streptophyta</taxon>
        <taxon>Embryophyta</taxon>
        <taxon>Tracheophyta</taxon>
        <taxon>Spermatophyta</taxon>
        <taxon>Magnoliopsida</taxon>
        <taxon>eudicotyledons</taxon>
        <taxon>Gunneridae</taxon>
        <taxon>Pentapetalae</taxon>
        <taxon>rosids</taxon>
        <taxon>malvids</taxon>
        <taxon>Malvales</taxon>
        <taxon>Malvaceae</taxon>
        <taxon>Malvoideae</taxon>
        <taxon>Gossypium</taxon>
    </lineage>
</organism>
<sequence length="177" mass="20984">MDMERVLKGFPWMFNNHLLILSKLKRGEDPLKIPLVYVPFWVQIHDIPIGLFFENLAELLGNFIGAFLEYDGSNLGKENRNYMRVRVQIDVRKPLRRKKQVMSNGVCSYVKFKYERLTLFYFFYGHLGHNDSYCETKMMIGTDFIEMGWDLSLRAPSRRALSMNSIWLREEEDGDKK</sequence>
<dbReference type="AlphaFoldDB" id="A0A7J9MZX4"/>
<name>A0A7J9MZX4_GOSSC</name>
<dbReference type="InterPro" id="IPR025836">
    <property type="entry name" value="Zn_knuckle_CX2CX4HX4C"/>
</dbReference>
<reference evidence="2 3" key="1">
    <citation type="journal article" date="2019" name="Genome Biol. Evol.">
        <title>Insights into the evolution of the New World diploid cottons (Gossypium, subgenus Houzingenia) based on genome sequencing.</title>
        <authorList>
            <person name="Grover C.E."/>
            <person name="Arick M.A. 2nd"/>
            <person name="Thrash A."/>
            <person name="Conover J.L."/>
            <person name="Sanders W.S."/>
            <person name="Peterson D.G."/>
            <person name="Frelichowski J.E."/>
            <person name="Scheffler J.A."/>
            <person name="Scheffler B.E."/>
            <person name="Wendel J.F."/>
        </authorList>
    </citation>
    <scope>NUCLEOTIDE SEQUENCE [LARGE SCALE GENOMIC DNA]</scope>
    <source>
        <strain evidence="2">1</strain>
        <tissue evidence="2">Leaf</tissue>
    </source>
</reference>
<feature type="domain" description="Zinc knuckle CX2CX4HX4C" evidence="1">
    <location>
        <begin position="89"/>
        <end position="135"/>
    </location>
</feature>
<accession>A0A7J9MZX4</accession>